<dbReference type="AlphaFoldDB" id="A0A7J9V0I2"/>
<name>A0A7J9V0I2_9MICO</name>
<evidence type="ECO:0000256" key="1">
    <source>
        <dbReference type="SAM" id="Phobius"/>
    </source>
</evidence>
<feature type="transmembrane region" description="Helical" evidence="1">
    <location>
        <begin position="109"/>
        <end position="127"/>
    </location>
</feature>
<comment type="caution">
    <text evidence="2">The sequence shown here is derived from an EMBL/GenBank/DDBJ whole genome shotgun (WGS) entry which is preliminary data.</text>
</comment>
<dbReference type="RefSeq" id="WP_152232888.1">
    <property type="nucleotide sequence ID" value="NZ_BAAAOT010000023.1"/>
</dbReference>
<protein>
    <submittedName>
        <fullName evidence="2">Uncharacterized protein</fullName>
    </submittedName>
</protein>
<keyword evidence="1" id="KW-1133">Transmembrane helix</keyword>
<evidence type="ECO:0000313" key="3">
    <source>
        <dbReference type="Proteomes" id="UP000429644"/>
    </source>
</evidence>
<keyword evidence="3" id="KW-1185">Reference proteome</keyword>
<dbReference type="Proteomes" id="UP000429644">
    <property type="component" value="Unassembled WGS sequence"/>
</dbReference>
<evidence type="ECO:0000313" key="2">
    <source>
        <dbReference type="EMBL" id="MPV90113.1"/>
    </source>
</evidence>
<dbReference type="OrthoDB" id="5194105at2"/>
<gene>
    <name evidence="2" type="ORF">GB882_15665</name>
</gene>
<feature type="transmembrane region" description="Helical" evidence="1">
    <location>
        <begin position="84"/>
        <end position="103"/>
    </location>
</feature>
<feature type="transmembrane region" description="Helical" evidence="1">
    <location>
        <begin position="52"/>
        <end position="72"/>
    </location>
</feature>
<accession>A0A7J9V0I2</accession>
<dbReference type="EMBL" id="WHPD01003378">
    <property type="protein sequence ID" value="MPV90113.1"/>
    <property type="molecule type" value="Genomic_DNA"/>
</dbReference>
<proteinExistence type="predicted"/>
<organism evidence="2 3">
    <name type="scientific">Georgenia ruanii</name>
    <dbReference type="NCBI Taxonomy" id="348442"/>
    <lineage>
        <taxon>Bacteria</taxon>
        <taxon>Bacillati</taxon>
        <taxon>Actinomycetota</taxon>
        <taxon>Actinomycetes</taxon>
        <taxon>Micrococcales</taxon>
        <taxon>Bogoriellaceae</taxon>
        <taxon>Georgenia</taxon>
    </lineage>
</organism>
<keyword evidence="1" id="KW-0472">Membrane</keyword>
<sequence length="149" mass="15075">MRSVYRALALLVALGVLVQAAAIAFGVFHMINDVDGGAVIDSTYDSSTNPGLSAHSMGALIVGALAILLLLASFFVRFPGAKTWGVWTFVAVLAQWAFGLLAFGAPVVGLLHGANALAVFSLALLAARAAGRAGGAVPTAARRPATADA</sequence>
<keyword evidence="1" id="KW-0812">Transmembrane</keyword>
<reference evidence="2 3" key="1">
    <citation type="submission" date="2019-10" db="EMBL/GenBank/DDBJ databases">
        <title>Georgenia wutianyii sp. nov. and Georgenia yuyongxinii sp. nov. isolated from plateau pika (Ochotona curzoniae) in the Qinghai-Tibet plateau of China.</title>
        <authorList>
            <person name="Tian Z."/>
        </authorList>
    </citation>
    <scope>NUCLEOTIDE SEQUENCE [LARGE SCALE GENOMIC DNA]</scope>
    <source>
        <strain evidence="2 3">JCM 15130</strain>
    </source>
</reference>